<keyword evidence="6" id="KW-0732">Signal</keyword>
<dbReference type="PRINTS" id="PR01021">
    <property type="entry name" value="OMPADOMAIN"/>
</dbReference>
<evidence type="ECO:0000259" key="7">
    <source>
        <dbReference type="PROSITE" id="PS51123"/>
    </source>
</evidence>
<dbReference type="Proteomes" id="UP000294887">
    <property type="component" value="Unassembled WGS sequence"/>
</dbReference>
<dbReference type="Gene3D" id="3.30.1330.60">
    <property type="entry name" value="OmpA-like domain"/>
    <property type="match status" value="1"/>
</dbReference>
<dbReference type="PROSITE" id="PS51123">
    <property type="entry name" value="OMPA_2"/>
    <property type="match status" value="1"/>
</dbReference>
<keyword evidence="9" id="KW-1185">Reference proteome</keyword>
<dbReference type="AlphaFoldDB" id="A0A4R1FBK7"/>
<evidence type="ECO:0000256" key="5">
    <source>
        <dbReference type="SAM" id="MobiDB-lite"/>
    </source>
</evidence>
<evidence type="ECO:0000313" key="9">
    <source>
        <dbReference type="Proteomes" id="UP000294887"/>
    </source>
</evidence>
<protein>
    <submittedName>
        <fullName evidence="8">OOP family OmpA-OmpF porin</fullName>
    </submittedName>
</protein>
<evidence type="ECO:0000256" key="2">
    <source>
        <dbReference type="ARBA" id="ARBA00023136"/>
    </source>
</evidence>
<dbReference type="RefSeq" id="WP_131904990.1">
    <property type="nucleotide sequence ID" value="NZ_BAAAFU010000008.1"/>
</dbReference>
<evidence type="ECO:0000256" key="6">
    <source>
        <dbReference type="SAM" id="SignalP"/>
    </source>
</evidence>
<dbReference type="CDD" id="cd07185">
    <property type="entry name" value="OmpA_C-like"/>
    <property type="match status" value="1"/>
</dbReference>
<feature type="chain" id="PRO_5020693365" evidence="6">
    <location>
        <begin position="30"/>
        <end position="230"/>
    </location>
</feature>
<dbReference type="InterPro" id="IPR006665">
    <property type="entry name" value="OmpA-like"/>
</dbReference>
<evidence type="ECO:0000256" key="3">
    <source>
        <dbReference type="ARBA" id="ARBA00023237"/>
    </source>
</evidence>
<reference evidence="8 9" key="1">
    <citation type="submission" date="2019-03" db="EMBL/GenBank/DDBJ databases">
        <title>Genomic Encyclopedia of Type Strains, Phase IV (KMG-IV): sequencing the most valuable type-strain genomes for metagenomic binning, comparative biology and taxonomic classification.</title>
        <authorList>
            <person name="Goeker M."/>
        </authorList>
    </citation>
    <scope>NUCLEOTIDE SEQUENCE [LARGE SCALE GENOMIC DNA]</scope>
    <source>
        <strain evidence="8 9">DSM 24830</strain>
    </source>
</reference>
<proteinExistence type="predicted"/>
<comment type="subcellular location">
    <subcellularLocation>
        <location evidence="1">Cell outer membrane</location>
    </subcellularLocation>
</comment>
<dbReference type="Pfam" id="PF00691">
    <property type="entry name" value="OmpA"/>
    <property type="match status" value="1"/>
</dbReference>
<dbReference type="GO" id="GO:0009279">
    <property type="term" value="C:cell outer membrane"/>
    <property type="evidence" value="ECO:0007669"/>
    <property type="project" value="UniProtKB-SubCell"/>
</dbReference>
<dbReference type="PANTHER" id="PTHR30329">
    <property type="entry name" value="STATOR ELEMENT OF FLAGELLAR MOTOR COMPLEX"/>
    <property type="match status" value="1"/>
</dbReference>
<dbReference type="InterPro" id="IPR006664">
    <property type="entry name" value="OMP_bac"/>
</dbReference>
<keyword evidence="2 4" id="KW-0472">Membrane</keyword>
<feature type="signal peptide" evidence="6">
    <location>
        <begin position="1"/>
        <end position="29"/>
    </location>
</feature>
<comment type="caution">
    <text evidence="8">The sequence shown here is derived from an EMBL/GenBank/DDBJ whole genome shotgun (WGS) entry which is preliminary data.</text>
</comment>
<accession>A0A4R1FBK7</accession>
<sequence length="230" mass="24265">MTIKNITKNITMGSAVILTSALMATSAHAVEGGFAQSTNGTALVDGSGKCVTSSLGNTLRDCIPTAAPIIEPPPVVKAKPPVKAPVAVYVAPKPVVKQAPPKPIVKILTLNETGGSNFGFDSDKLSDKAMMELNNFTGNIKASRVSPDRITIVGHTDSIGSEKYNKDLSVRRANSVADYLSSNGMNRNMMSVSGRGESQPVANNSSKDGRAQNRRVDITVTGQEKVIIRK</sequence>
<name>A0A4R1FBK7_9GAMM</name>
<organism evidence="8 9">
    <name type="scientific">Cocleimonas flava</name>
    <dbReference type="NCBI Taxonomy" id="634765"/>
    <lineage>
        <taxon>Bacteria</taxon>
        <taxon>Pseudomonadati</taxon>
        <taxon>Pseudomonadota</taxon>
        <taxon>Gammaproteobacteria</taxon>
        <taxon>Thiotrichales</taxon>
        <taxon>Thiotrichaceae</taxon>
        <taxon>Cocleimonas</taxon>
    </lineage>
</organism>
<evidence type="ECO:0000256" key="4">
    <source>
        <dbReference type="PROSITE-ProRule" id="PRU00473"/>
    </source>
</evidence>
<evidence type="ECO:0000256" key="1">
    <source>
        <dbReference type="ARBA" id="ARBA00004442"/>
    </source>
</evidence>
<dbReference type="EMBL" id="SMFQ01000002">
    <property type="protein sequence ID" value="TCJ89358.1"/>
    <property type="molecule type" value="Genomic_DNA"/>
</dbReference>
<dbReference type="InterPro" id="IPR036737">
    <property type="entry name" value="OmpA-like_sf"/>
</dbReference>
<dbReference type="PRINTS" id="PR01023">
    <property type="entry name" value="NAFLGMOTY"/>
</dbReference>
<evidence type="ECO:0000313" key="8">
    <source>
        <dbReference type="EMBL" id="TCJ89358.1"/>
    </source>
</evidence>
<feature type="region of interest" description="Disordered" evidence="5">
    <location>
        <begin position="191"/>
        <end position="215"/>
    </location>
</feature>
<feature type="domain" description="OmpA-like" evidence="7">
    <location>
        <begin position="105"/>
        <end position="224"/>
    </location>
</feature>
<dbReference type="OrthoDB" id="6195779at2"/>
<dbReference type="PANTHER" id="PTHR30329:SF21">
    <property type="entry name" value="LIPOPROTEIN YIAD-RELATED"/>
    <property type="match status" value="1"/>
</dbReference>
<dbReference type="InterPro" id="IPR050330">
    <property type="entry name" value="Bact_OuterMem_StrucFunc"/>
</dbReference>
<keyword evidence="3" id="KW-0998">Cell outer membrane</keyword>
<gene>
    <name evidence="8" type="ORF">EV695_1222</name>
</gene>
<dbReference type="SUPFAM" id="SSF103088">
    <property type="entry name" value="OmpA-like"/>
    <property type="match status" value="1"/>
</dbReference>